<keyword evidence="2" id="KW-1185">Reference proteome</keyword>
<dbReference type="EMBL" id="BGZK01000432">
    <property type="protein sequence ID" value="GBP43243.1"/>
    <property type="molecule type" value="Genomic_DNA"/>
</dbReference>
<organism evidence="1 2">
    <name type="scientific">Eumeta variegata</name>
    <name type="common">Bagworm moth</name>
    <name type="synonym">Eumeta japonica</name>
    <dbReference type="NCBI Taxonomy" id="151549"/>
    <lineage>
        <taxon>Eukaryota</taxon>
        <taxon>Metazoa</taxon>
        <taxon>Ecdysozoa</taxon>
        <taxon>Arthropoda</taxon>
        <taxon>Hexapoda</taxon>
        <taxon>Insecta</taxon>
        <taxon>Pterygota</taxon>
        <taxon>Neoptera</taxon>
        <taxon>Endopterygota</taxon>
        <taxon>Lepidoptera</taxon>
        <taxon>Glossata</taxon>
        <taxon>Ditrysia</taxon>
        <taxon>Tineoidea</taxon>
        <taxon>Psychidae</taxon>
        <taxon>Oiketicinae</taxon>
        <taxon>Eumeta</taxon>
    </lineage>
</organism>
<sequence>MAMTSKPKELKENSKITKNAQRLLDLINDIDCPLQQPPYISINYVQPLSPRYVLASNKDLRVGEILSTGVLDHTPKGDLDTSRG</sequence>
<reference evidence="1 2" key="1">
    <citation type="journal article" date="2019" name="Commun. Biol.">
        <title>The bagworm genome reveals a unique fibroin gene that provides high tensile strength.</title>
        <authorList>
            <person name="Kono N."/>
            <person name="Nakamura H."/>
            <person name="Ohtoshi R."/>
            <person name="Tomita M."/>
            <person name="Numata K."/>
            <person name="Arakawa K."/>
        </authorList>
    </citation>
    <scope>NUCLEOTIDE SEQUENCE [LARGE SCALE GENOMIC DNA]</scope>
</reference>
<comment type="caution">
    <text evidence="1">The sequence shown here is derived from an EMBL/GenBank/DDBJ whole genome shotgun (WGS) entry which is preliminary data.</text>
</comment>
<evidence type="ECO:0000313" key="2">
    <source>
        <dbReference type="Proteomes" id="UP000299102"/>
    </source>
</evidence>
<name>A0A4C1VWS4_EUMVA</name>
<dbReference type="AlphaFoldDB" id="A0A4C1VWS4"/>
<protein>
    <submittedName>
        <fullName evidence="1">Uncharacterized protein</fullName>
    </submittedName>
</protein>
<accession>A0A4C1VWS4</accession>
<dbReference type="Proteomes" id="UP000299102">
    <property type="component" value="Unassembled WGS sequence"/>
</dbReference>
<evidence type="ECO:0000313" key="1">
    <source>
        <dbReference type="EMBL" id="GBP43243.1"/>
    </source>
</evidence>
<gene>
    <name evidence="1" type="ORF">EVAR_39301_1</name>
</gene>
<proteinExistence type="predicted"/>